<dbReference type="EMBL" id="CP123443">
    <property type="protein sequence ID" value="WGK68790.1"/>
    <property type="molecule type" value="Genomic_DNA"/>
</dbReference>
<evidence type="ECO:0008006" key="3">
    <source>
        <dbReference type="Google" id="ProtNLM"/>
    </source>
</evidence>
<keyword evidence="2" id="KW-1185">Reference proteome</keyword>
<gene>
    <name evidence="1" type="ORF">P0082_09915</name>
</gene>
<accession>A0ABY8MHI0</accession>
<reference evidence="1 2" key="1">
    <citation type="submission" date="2023-04" db="EMBL/GenBank/DDBJ databases">
        <title>Spirochaete genome identified in red abalone sample constitutes a novel genus.</title>
        <authorList>
            <person name="Sharma S.P."/>
            <person name="Purcell C.M."/>
            <person name="Hyde J.R."/>
            <person name="Severin A.J."/>
        </authorList>
    </citation>
    <scope>NUCLEOTIDE SEQUENCE [LARGE SCALE GENOMIC DNA]</scope>
    <source>
        <strain evidence="1 2">SP-2023</strain>
    </source>
</reference>
<dbReference type="Proteomes" id="UP001228690">
    <property type="component" value="Chromosome"/>
</dbReference>
<evidence type="ECO:0000313" key="2">
    <source>
        <dbReference type="Proteomes" id="UP001228690"/>
    </source>
</evidence>
<dbReference type="RefSeq" id="WP_326926976.1">
    <property type="nucleotide sequence ID" value="NZ_CP123443.1"/>
</dbReference>
<protein>
    <recommendedName>
        <fullName evidence="3">DUF4174 domain-containing protein</fullName>
    </recommendedName>
</protein>
<proteinExistence type="predicted"/>
<organism evidence="1 2">
    <name type="scientific">Candidatus Haliotispira prima</name>
    <dbReference type="NCBI Taxonomy" id="3034016"/>
    <lineage>
        <taxon>Bacteria</taxon>
        <taxon>Pseudomonadati</taxon>
        <taxon>Spirochaetota</taxon>
        <taxon>Spirochaetia</taxon>
        <taxon>Spirochaetales</taxon>
        <taxon>Spirochaetaceae</taxon>
        <taxon>Candidatus Haliotispira</taxon>
    </lineage>
</organism>
<evidence type="ECO:0000313" key="1">
    <source>
        <dbReference type="EMBL" id="WGK68790.1"/>
    </source>
</evidence>
<name>A0ABY8MHI0_9SPIO</name>
<sequence length="171" mass="18676">MRIFHSDLFRISGLILLLSAGVMLSGVRPWGLYAQSDKGITAYLSNRDRGFYNDLRKDLSSDSRRYRTKVTVKSLAELPSSLNASDGKVLIVAYESEAAIVTKTLARSVGTKGTKETKGAKGADVVLWLVAKGKTPSLPKQISGFDAVTSPSAEDPAEHAYRNKLRAKLFR</sequence>